<keyword evidence="7" id="KW-0418">Kinase</keyword>
<keyword evidence="15" id="KW-1185">Reference proteome</keyword>
<evidence type="ECO:0000256" key="3">
    <source>
        <dbReference type="ARBA" id="ARBA00013253"/>
    </source>
</evidence>
<keyword evidence="6" id="KW-0547">Nucleotide-binding</keyword>
<evidence type="ECO:0000256" key="9">
    <source>
        <dbReference type="ARBA" id="ARBA00022909"/>
    </source>
</evidence>
<protein>
    <recommendedName>
        <fullName evidence="4">2-amino-4-hydroxy-6-hydroxymethyldihydropteridine pyrophosphokinase</fullName>
        <ecNumber evidence="3">2.7.6.3</ecNumber>
    </recommendedName>
    <alternativeName>
        <fullName evidence="11">6-hydroxymethyl-7,8-dihydropterin pyrophosphokinase</fullName>
    </alternativeName>
    <alternativeName>
        <fullName evidence="12">7,8-dihydro-6-hydroxymethylpterin-pyrophosphokinase</fullName>
    </alternativeName>
</protein>
<dbReference type="Pfam" id="PF01288">
    <property type="entry name" value="HPPK"/>
    <property type="match status" value="1"/>
</dbReference>
<evidence type="ECO:0000259" key="13">
    <source>
        <dbReference type="Pfam" id="PF01288"/>
    </source>
</evidence>
<reference evidence="14 15" key="1">
    <citation type="submission" date="2022-03" db="EMBL/GenBank/DDBJ databases">
        <title>Chryseobacterium sp. isolated from particulate matters in swine house.</title>
        <authorList>
            <person name="Won M."/>
            <person name="Kim S.-J."/>
            <person name="Kwon S.-W."/>
        </authorList>
    </citation>
    <scope>NUCLEOTIDE SEQUENCE [LARGE SCALE GENOMIC DNA]</scope>
    <source>
        <strain evidence="14 15">SC2-2</strain>
    </source>
</reference>
<dbReference type="EC" id="2.7.6.3" evidence="3"/>
<evidence type="ECO:0000313" key="15">
    <source>
        <dbReference type="Proteomes" id="UP000831460"/>
    </source>
</evidence>
<keyword evidence="9" id="KW-0289">Folate biosynthesis</keyword>
<dbReference type="PANTHER" id="PTHR43071:SF1">
    <property type="entry name" value="2-AMINO-4-HYDROXY-6-HYDROXYMETHYLDIHYDROPTERIDINE PYROPHOSPHOKINASE"/>
    <property type="match status" value="1"/>
</dbReference>
<evidence type="ECO:0000256" key="11">
    <source>
        <dbReference type="ARBA" id="ARBA00029766"/>
    </source>
</evidence>
<evidence type="ECO:0000256" key="2">
    <source>
        <dbReference type="ARBA" id="ARBA00005810"/>
    </source>
</evidence>
<evidence type="ECO:0000256" key="10">
    <source>
        <dbReference type="ARBA" id="ARBA00029409"/>
    </source>
</evidence>
<dbReference type="CDD" id="cd00483">
    <property type="entry name" value="HPPK"/>
    <property type="match status" value="1"/>
</dbReference>
<keyword evidence="8" id="KW-0067">ATP-binding</keyword>
<sequence length="139" mass="16003">MSQHVVTLLLGSNLGNPEENIEAALRHIREEIGEIKKVSEIMKTAPVEFVTSNFFCNIAVLIKTQFSPVKLLKSVKNIEKKMGRNKDTFSTKEYLDRIIDIDVVTYGNVKFWSSRLEIPHKKHLSQRDFSKRLLSQLSE</sequence>
<dbReference type="RefSeq" id="WP_243548547.1">
    <property type="nucleotide sequence ID" value="NZ_CP094532.1"/>
</dbReference>
<dbReference type="Gene3D" id="3.30.70.560">
    <property type="entry name" value="7,8-Dihydro-6-hydroxymethylpterin-pyrophosphokinase HPPK"/>
    <property type="match status" value="1"/>
</dbReference>
<dbReference type="InterPro" id="IPR000550">
    <property type="entry name" value="Hppk"/>
</dbReference>
<gene>
    <name evidence="14" type="primary">folK</name>
    <name evidence="14" type="ORF">MTP09_11750</name>
</gene>
<dbReference type="InterPro" id="IPR035907">
    <property type="entry name" value="Hppk_sf"/>
</dbReference>
<evidence type="ECO:0000256" key="12">
    <source>
        <dbReference type="ARBA" id="ARBA00033413"/>
    </source>
</evidence>
<dbReference type="EMBL" id="CP094532">
    <property type="protein sequence ID" value="UOE40573.1"/>
    <property type="molecule type" value="Genomic_DNA"/>
</dbReference>
<evidence type="ECO:0000256" key="5">
    <source>
        <dbReference type="ARBA" id="ARBA00022679"/>
    </source>
</evidence>
<dbReference type="GO" id="GO:0003848">
    <property type="term" value="F:2-amino-4-hydroxy-6-hydroxymethyldihydropteridine diphosphokinase activity"/>
    <property type="evidence" value="ECO:0007669"/>
    <property type="project" value="UniProtKB-EC"/>
</dbReference>
<evidence type="ECO:0000256" key="4">
    <source>
        <dbReference type="ARBA" id="ARBA00016218"/>
    </source>
</evidence>
<evidence type="ECO:0000256" key="1">
    <source>
        <dbReference type="ARBA" id="ARBA00005051"/>
    </source>
</evidence>
<evidence type="ECO:0000256" key="6">
    <source>
        <dbReference type="ARBA" id="ARBA00022741"/>
    </source>
</evidence>
<dbReference type="Proteomes" id="UP000831460">
    <property type="component" value="Chromosome"/>
</dbReference>
<evidence type="ECO:0000256" key="7">
    <source>
        <dbReference type="ARBA" id="ARBA00022777"/>
    </source>
</evidence>
<dbReference type="SUPFAM" id="SSF55083">
    <property type="entry name" value="6-hydroxymethyl-7,8-dihydropterin pyrophosphokinase, HPPK"/>
    <property type="match status" value="1"/>
</dbReference>
<organism evidence="14 15">
    <name type="scientific">Chryseobacterium suipulveris</name>
    <dbReference type="NCBI Taxonomy" id="2929800"/>
    <lineage>
        <taxon>Bacteria</taxon>
        <taxon>Pseudomonadati</taxon>
        <taxon>Bacteroidota</taxon>
        <taxon>Flavobacteriia</taxon>
        <taxon>Flavobacteriales</taxon>
        <taxon>Weeksellaceae</taxon>
        <taxon>Chryseobacterium group</taxon>
        <taxon>Chryseobacterium</taxon>
    </lineage>
</organism>
<keyword evidence="5 14" id="KW-0808">Transferase</keyword>
<accession>A0ABY4BS90</accession>
<evidence type="ECO:0000256" key="8">
    <source>
        <dbReference type="ARBA" id="ARBA00022840"/>
    </source>
</evidence>
<evidence type="ECO:0000313" key="14">
    <source>
        <dbReference type="EMBL" id="UOE40573.1"/>
    </source>
</evidence>
<name>A0ABY4BS90_9FLAO</name>
<feature type="domain" description="7,8-dihydro-6-hydroxymethylpterin-pyrophosphokinase" evidence="13">
    <location>
        <begin position="8"/>
        <end position="137"/>
    </location>
</feature>
<comment type="function">
    <text evidence="10">Catalyzes the transfer of pyrophosphate from adenosine triphosphate (ATP) to 6-hydroxymethyl-7,8-dihydropterin, an enzymatic step in folate biosynthesis pathway.</text>
</comment>
<proteinExistence type="inferred from homology"/>
<dbReference type="PANTHER" id="PTHR43071">
    <property type="entry name" value="2-AMINO-4-HYDROXY-6-HYDROXYMETHYLDIHYDROPTERIDINE PYROPHOSPHOKINASE"/>
    <property type="match status" value="1"/>
</dbReference>
<comment type="pathway">
    <text evidence="1">Cofactor biosynthesis; tetrahydrofolate biosynthesis; 2-amino-4-hydroxy-6-hydroxymethyl-7,8-dihydropteridine diphosphate from 7,8-dihydroneopterin triphosphate: step 4/4.</text>
</comment>
<comment type="similarity">
    <text evidence="2">Belongs to the HPPK family.</text>
</comment>
<dbReference type="NCBIfam" id="TIGR01498">
    <property type="entry name" value="folK"/>
    <property type="match status" value="1"/>
</dbReference>